<feature type="region of interest" description="Disordered" evidence="1">
    <location>
        <begin position="313"/>
        <end position="350"/>
    </location>
</feature>
<organism evidence="3 4">
    <name type="scientific">Streptacidiphilus jiangxiensis</name>
    <dbReference type="NCBI Taxonomy" id="235985"/>
    <lineage>
        <taxon>Bacteria</taxon>
        <taxon>Bacillati</taxon>
        <taxon>Actinomycetota</taxon>
        <taxon>Actinomycetes</taxon>
        <taxon>Kitasatosporales</taxon>
        <taxon>Streptomycetaceae</taxon>
        <taxon>Streptacidiphilus</taxon>
    </lineage>
</organism>
<keyword evidence="4" id="KW-1185">Reference proteome</keyword>
<name>A0A1H7WBJ9_STRJI</name>
<feature type="transmembrane region" description="Helical" evidence="2">
    <location>
        <begin position="292"/>
        <end position="311"/>
    </location>
</feature>
<keyword evidence="2" id="KW-0812">Transmembrane</keyword>
<evidence type="ECO:0000256" key="1">
    <source>
        <dbReference type="SAM" id="MobiDB-lite"/>
    </source>
</evidence>
<keyword evidence="2" id="KW-0472">Membrane</keyword>
<dbReference type="AlphaFoldDB" id="A0A1H7WBJ9"/>
<keyword evidence="2" id="KW-1133">Transmembrane helix</keyword>
<feature type="transmembrane region" description="Helical" evidence="2">
    <location>
        <begin position="176"/>
        <end position="196"/>
    </location>
</feature>
<dbReference type="EMBL" id="FOAZ01000020">
    <property type="protein sequence ID" value="SEM18317.1"/>
    <property type="molecule type" value="Genomic_DNA"/>
</dbReference>
<evidence type="ECO:0000313" key="4">
    <source>
        <dbReference type="Proteomes" id="UP000183015"/>
    </source>
</evidence>
<reference evidence="4" key="1">
    <citation type="submission" date="2016-10" db="EMBL/GenBank/DDBJ databases">
        <authorList>
            <person name="Varghese N."/>
        </authorList>
    </citation>
    <scope>NUCLEOTIDE SEQUENCE [LARGE SCALE GENOMIC DNA]</scope>
    <source>
        <strain evidence="4">DSM 45096 / BCRC 16803 / CGMCC 4.1857 / CIP 109030 / JCM 12277 / KCTC 19219 / NBRC 100920 / 33214</strain>
    </source>
</reference>
<protein>
    <submittedName>
        <fullName evidence="3">Uncharacterized protein</fullName>
    </submittedName>
</protein>
<feature type="transmembrane region" description="Helical" evidence="2">
    <location>
        <begin position="72"/>
        <end position="95"/>
    </location>
</feature>
<dbReference type="OrthoDB" id="3855504at2"/>
<feature type="transmembrane region" description="Helical" evidence="2">
    <location>
        <begin position="135"/>
        <end position="155"/>
    </location>
</feature>
<feature type="transmembrane region" description="Helical" evidence="2">
    <location>
        <begin position="227"/>
        <end position="251"/>
    </location>
</feature>
<feature type="transmembrane region" description="Helical" evidence="2">
    <location>
        <begin position="258"/>
        <end position="280"/>
    </location>
</feature>
<dbReference type="RefSeq" id="WP_042446911.1">
    <property type="nucleotide sequence ID" value="NZ_FOAZ01000020.1"/>
</dbReference>
<sequence length="350" mass="35484">MLPDTAAPAHHPAPEAAMTVTRRHIQIALGVLWLLDGALQLQSYMFTSGFAHQIIDPAAAGQPVGVAAPVHWAAHLIAAAPVLTNTVFALGQLALGAGLLWARTARWALAASIAWALSVWLLGEGLGGLAGGHTLLLTGAPGAVLLYAMAAVLAWPQPASGAVDAGHRWRADTPPSAWAAPVWALLWSAGAILQVLPGNGAVPAIASSADSAPQPLATLDRALASALATHSAVTTVALALVMAAVGLGVLAARPWRRIAAYTGVVLALLFWLLGQGAGLLTSGRSTDPNTGPLLVLLAVAVLGSRTPGLPLRSSGMTGLRLGGSTASVPRGDLSSTRRKQASAPSTKDPQ</sequence>
<feature type="transmembrane region" description="Helical" evidence="2">
    <location>
        <begin position="107"/>
        <end position="123"/>
    </location>
</feature>
<dbReference type="eggNOG" id="COG1999">
    <property type="taxonomic scope" value="Bacteria"/>
</dbReference>
<accession>A0A1H7WBJ9</accession>
<evidence type="ECO:0000256" key="2">
    <source>
        <dbReference type="SAM" id="Phobius"/>
    </source>
</evidence>
<dbReference type="Proteomes" id="UP000183015">
    <property type="component" value="Unassembled WGS sequence"/>
</dbReference>
<evidence type="ECO:0000313" key="3">
    <source>
        <dbReference type="EMBL" id="SEM18317.1"/>
    </source>
</evidence>
<proteinExistence type="predicted"/>
<gene>
    <name evidence="3" type="ORF">SAMN05414137_12025</name>
</gene>
<dbReference type="STRING" id="235985.SAMN05414137_12025"/>